<feature type="DNA-binding region" description="H-T-H motif" evidence="4">
    <location>
        <begin position="35"/>
        <end position="54"/>
    </location>
</feature>
<keyword evidence="3" id="KW-0804">Transcription</keyword>
<keyword evidence="2 4" id="KW-0238">DNA-binding</keyword>
<dbReference type="InterPro" id="IPR009057">
    <property type="entry name" value="Homeodomain-like_sf"/>
</dbReference>
<evidence type="ECO:0000256" key="3">
    <source>
        <dbReference type="ARBA" id="ARBA00023163"/>
    </source>
</evidence>
<dbReference type="PANTHER" id="PTHR30055:SF234">
    <property type="entry name" value="HTH-TYPE TRANSCRIPTIONAL REGULATOR BETI"/>
    <property type="match status" value="1"/>
</dbReference>
<feature type="domain" description="HTH tetR-type" evidence="5">
    <location>
        <begin position="12"/>
        <end position="72"/>
    </location>
</feature>
<dbReference type="InterPro" id="IPR036271">
    <property type="entry name" value="Tet_transcr_reg_TetR-rel_C_sf"/>
</dbReference>
<dbReference type="GO" id="GO:0003700">
    <property type="term" value="F:DNA-binding transcription factor activity"/>
    <property type="evidence" value="ECO:0007669"/>
    <property type="project" value="TreeGrafter"/>
</dbReference>
<gene>
    <name evidence="6" type="ORF">DW322_06165</name>
</gene>
<name>A0A6P2CBC0_9NOCA</name>
<evidence type="ECO:0000259" key="5">
    <source>
        <dbReference type="PROSITE" id="PS50977"/>
    </source>
</evidence>
<dbReference type="PROSITE" id="PS50977">
    <property type="entry name" value="HTH_TETR_2"/>
    <property type="match status" value="1"/>
</dbReference>
<dbReference type="SUPFAM" id="SSF46689">
    <property type="entry name" value="Homeodomain-like"/>
    <property type="match status" value="1"/>
</dbReference>
<dbReference type="SUPFAM" id="SSF48498">
    <property type="entry name" value="Tetracyclin repressor-like, C-terminal domain"/>
    <property type="match status" value="1"/>
</dbReference>
<proteinExistence type="predicted"/>
<dbReference type="GO" id="GO:0000976">
    <property type="term" value="F:transcription cis-regulatory region binding"/>
    <property type="evidence" value="ECO:0007669"/>
    <property type="project" value="TreeGrafter"/>
</dbReference>
<evidence type="ECO:0000313" key="6">
    <source>
        <dbReference type="EMBL" id="TXG89873.1"/>
    </source>
</evidence>
<dbReference type="PRINTS" id="PR00455">
    <property type="entry name" value="HTHTETR"/>
</dbReference>
<dbReference type="InterPro" id="IPR054126">
    <property type="entry name" value="CprB_TetR_C"/>
</dbReference>
<comment type="caution">
    <text evidence="6">The sequence shown here is derived from an EMBL/GenBank/DDBJ whole genome shotgun (WGS) entry which is preliminary data.</text>
</comment>
<dbReference type="Gene3D" id="1.10.357.10">
    <property type="entry name" value="Tetracycline Repressor, domain 2"/>
    <property type="match status" value="1"/>
</dbReference>
<evidence type="ECO:0000256" key="2">
    <source>
        <dbReference type="ARBA" id="ARBA00023125"/>
    </source>
</evidence>
<reference evidence="6 7" key="1">
    <citation type="submission" date="2018-07" db="EMBL/GenBank/DDBJ databases">
        <title>Genome sequence of Rhodococcus rhodnii ATCC 35071 from Rhodnius prolixus.</title>
        <authorList>
            <person name="Patel V."/>
            <person name="Vogel K.J."/>
        </authorList>
    </citation>
    <scope>NUCLEOTIDE SEQUENCE [LARGE SCALE GENOMIC DNA]</scope>
    <source>
        <strain evidence="6 7">ATCC 35071</strain>
    </source>
</reference>
<dbReference type="RefSeq" id="WP_081634252.1">
    <property type="nucleotide sequence ID" value="NZ_QRCM01000001.1"/>
</dbReference>
<accession>A0A6P2CBC0</accession>
<evidence type="ECO:0000256" key="4">
    <source>
        <dbReference type="PROSITE-ProRule" id="PRU00335"/>
    </source>
</evidence>
<sequence>MRSRVQMQDRALATRASILTSAALHVAERGVAATALTDIVSAVGVTKGALYYHFPSKDYLVDAIVDAGTQAIVHAEKVATDGSHTSDPLERMVFFTHIVADLIERGPVLRAACSIATSDDVPFERRVVLLNTLGDTFARFAVTASDSGAIAPTVDVDALARVLTAMMFGAHRVHITSNEDAALRARLDEFWSLIGCGLGGAATTTRW</sequence>
<dbReference type="EMBL" id="QRCM01000001">
    <property type="protein sequence ID" value="TXG89873.1"/>
    <property type="molecule type" value="Genomic_DNA"/>
</dbReference>
<evidence type="ECO:0000313" key="7">
    <source>
        <dbReference type="Proteomes" id="UP000471120"/>
    </source>
</evidence>
<dbReference type="Pfam" id="PF00440">
    <property type="entry name" value="TetR_N"/>
    <property type="match status" value="1"/>
</dbReference>
<dbReference type="Pfam" id="PF21935">
    <property type="entry name" value="TetR_C_45"/>
    <property type="match status" value="1"/>
</dbReference>
<protein>
    <submittedName>
        <fullName evidence="6">TetR family transcriptional regulator</fullName>
    </submittedName>
</protein>
<keyword evidence="1" id="KW-0805">Transcription regulation</keyword>
<organism evidence="6 7">
    <name type="scientific">Rhodococcus rhodnii</name>
    <dbReference type="NCBI Taxonomy" id="38312"/>
    <lineage>
        <taxon>Bacteria</taxon>
        <taxon>Bacillati</taxon>
        <taxon>Actinomycetota</taxon>
        <taxon>Actinomycetes</taxon>
        <taxon>Mycobacteriales</taxon>
        <taxon>Nocardiaceae</taxon>
        <taxon>Rhodococcus</taxon>
    </lineage>
</organism>
<dbReference type="InterPro" id="IPR001647">
    <property type="entry name" value="HTH_TetR"/>
</dbReference>
<dbReference type="AlphaFoldDB" id="A0A6P2CBC0"/>
<dbReference type="PANTHER" id="PTHR30055">
    <property type="entry name" value="HTH-TYPE TRANSCRIPTIONAL REGULATOR RUTR"/>
    <property type="match status" value="1"/>
</dbReference>
<dbReference type="Proteomes" id="UP000471120">
    <property type="component" value="Unassembled WGS sequence"/>
</dbReference>
<dbReference type="InterPro" id="IPR050109">
    <property type="entry name" value="HTH-type_TetR-like_transc_reg"/>
</dbReference>
<evidence type="ECO:0000256" key="1">
    <source>
        <dbReference type="ARBA" id="ARBA00023015"/>
    </source>
</evidence>